<feature type="non-terminal residue" evidence="2">
    <location>
        <position position="1"/>
    </location>
</feature>
<evidence type="ECO:0000313" key="2">
    <source>
        <dbReference type="EMBL" id="GFN73945.1"/>
    </source>
</evidence>
<organism evidence="2 3">
    <name type="scientific">Plakobranchus ocellatus</name>
    <dbReference type="NCBI Taxonomy" id="259542"/>
    <lineage>
        <taxon>Eukaryota</taxon>
        <taxon>Metazoa</taxon>
        <taxon>Spiralia</taxon>
        <taxon>Lophotrochozoa</taxon>
        <taxon>Mollusca</taxon>
        <taxon>Gastropoda</taxon>
        <taxon>Heterobranchia</taxon>
        <taxon>Euthyneura</taxon>
        <taxon>Panpulmonata</taxon>
        <taxon>Sacoglossa</taxon>
        <taxon>Placobranchoidea</taxon>
        <taxon>Plakobranchidae</taxon>
        <taxon>Plakobranchus</taxon>
    </lineage>
</organism>
<comment type="caution">
    <text evidence="2">The sequence shown here is derived from an EMBL/GenBank/DDBJ whole genome shotgun (WGS) entry which is preliminary data.</text>
</comment>
<accession>A0AAV3XV91</accession>
<evidence type="ECO:0000313" key="3">
    <source>
        <dbReference type="Proteomes" id="UP000735302"/>
    </source>
</evidence>
<sequence length="56" mass="6098">FLPTAMSHTSIHTQIRPPAAPSRRLNPDPAAIFARGERLPAGRATKAVPRAKRVKD</sequence>
<dbReference type="Proteomes" id="UP000735302">
    <property type="component" value="Unassembled WGS sequence"/>
</dbReference>
<reference evidence="2 3" key="1">
    <citation type="journal article" date="2021" name="Elife">
        <title>Chloroplast acquisition without the gene transfer in kleptoplastic sea slugs, Plakobranchus ocellatus.</title>
        <authorList>
            <person name="Maeda T."/>
            <person name="Takahashi S."/>
            <person name="Yoshida T."/>
            <person name="Shimamura S."/>
            <person name="Takaki Y."/>
            <person name="Nagai Y."/>
            <person name="Toyoda A."/>
            <person name="Suzuki Y."/>
            <person name="Arimoto A."/>
            <person name="Ishii H."/>
            <person name="Satoh N."/>
            <person name="Nishiyama T."/>
            <person name="Hasebe M."/>
            <person name="Maruyama T."/>
            <person name="Minagawa J."/>
            <person name="Obokata J."/>
            <person name="Shigenobu S."/>
        </authorList>
    </citation>
    <scope>NUCLEOTIDE SEQUENCE [LARGE SCALE GENOMIC DNA]</scope>
</reference>
<proteinExistence type="predicted"/>
<dbReference type="AlphaFoldDB" id="A0AAV3XV91"/>
<feature type="compositionally biased region" description="Polar residues" evidence="1">
    <location>
        <begin position="1"/>
        <end position="13"/>
    </location>
</feature>
<keyword evidence="3" id="KW-1185">Reference proteome</keyword>
<protein>
    <submittedName>
        <fullName evidence="2">Uncharacterized protein</fullName>
    </submittedName>
</protein>
<dbReference type="EMBL" id="BLXT01000055">
    <property type="protein sequence ID" value="GFN73945.1"/>
    <property type="molecule type" value="Genomic_DNA"/>
</dbReference>
<gene>
    <name evidence="2" type="ORF">PoB_000045100</name>
</gene>
<name>A0AAV3XV91_9GAST</name>
<feature type="region of interest" description="Disordered" evidence="1">
    <location>
        <begin position="1"/>
        <end position="27"/>
    </location>
</feature>
<evidence type="ECO:0000256" key="1">
    <source>
        <dbReference type="SAM" id="MobiDB-lite"/>
    </source>
</evidence>